<dbReference type="GeneID" id="113471847"/>
<reference evidence="3" key="1">
    <citation type="submission" date="2025-08" db="UniProtKB">
        <authorList>
            <consortium name="RefSeq"/>
        </authorList>
    </citation>
    <scope>IDENTIFICATION</scope>
</reference>
<name>A0A3Q0JJV2_DIACI</name>
<dbReference type="PaxDb" id="121845-A0A3Q0JJV2"/>
<dbReference type="AlphaFoldDB" id="A0A3Q0JJV2"/>
<protein>
    <submittedName>
        <fullName evidence="3">Uncharacterized protein LOC113471847</fullName>
    </submittedName>
</protein>
<dbReference type="STRING" id="121845.A0A3Q0JJV2"/>
<sequence length="73" mass="7909">MIIGSSSRLVAGRTAVQTVYWRATKNKTTGAGSEISPKIYKTGRTLTFDKNSNHTPPSNFALNNTNSRSFSTA</sequence>
<keyword evidence="2" id="KW-1185">Reference proteome</keyword>
<dbReference type="Proteomes" id="UP000079169">
    <property type="component" value="Unplaced"/>
</dbReference>
<dbReference type="KEGG" id="dci:113471847"/>
<accession>A0A3Q0JJV2</accession>
<gene>
    <name evidence="3" type="primary">LOC113471847</name>
</gene>
<evidence type="ECO:0000313" key="2">
    <source>
        <dbReference type="Proteomes" id="UP000079169"/>
    </source>
</evidence>
<feature type="region of interest" description="Disordered" evidence="1">
    <location>
        <begin position="47"/>
        <end position="73"/>
    </location>
</feature>
<evidence type="ECO:0000313" key="3">
    <source>
        <dbReference type="RefSeq" id="XP_026687095.1"/>
    </source>
</evidence>
<dbReference type="RefSeq" id="XP_026687095.1">
    <property type="nucleotide sequence ID" value="XM_026831294.1"/>
</dbReference>
<proteinExistence type="predicted"/>
<organism evidence="2 3">
    <name type="scientific">Diaphorina citri</name>
    <name type="common">Asian citrus psyllid</name>
    <dbReference type="NCBI Taxonomy" id="121845"/>
    <lineage>
        <taxon>Eukaryota</taxon>
        <taxon>Metazoa</taxon>
        <taxon>Ecdysozoa</taxon>
        <taxon>Arthropoda</taxon>
        <taxon>Hexapoda</taxon>
        <taxon>Insecta</taxon>
        <taxon>Pterygota</taxon>
        <taxon>Neoptera</taxon>
        <taxon>Paraneoptera</taxon>
        <taxon>Hemiptera</taxon>
        <taxon>Sternorrhyncha</taxon>
        <taxon>Psylloidea</taxon>
        <taxon>Psyllidae</taxon>
        <taxon>Diaphorininae</taxon>
        <taxon>Diaphorina</taxon>
    </lineage>
</organism>
<evidence type="ECO:0000256" key="1">
    <source>
        <dbReference type="SAM" id="MobiDB-lite"/>
    </source>
</evidence>